<dbReference type="Pfam" id="PF12796">
    <property type="entry name" value="Ank_2"/>
    <property type="match status" value="2"/>
</dbReference>
<dbReference type="KEGG" id="val:VDBG_04626"/>
<keyword evidence="2" id="KW-0040">ANK repeat</keyword>
<feature type="domain" description="GPI inositol-deacylase winged helix" evidence="3">
    <location>
        <begin position="593"/>
        <end position="682"/>
    </location>
</feature>
<dbReference type="GeneID" id="9530237"/>
<reference evidence="6" key="1">
    <citation type="journal article" date="2011" name="PLoS Pathog.">
        <title>Comparative genomics yields insights into niche adaptation of plant vascular wilt pathogens.</title>
        <authorList>
            <person name="Klosterman S.J."/>
            <person name="Subbarao K.V."/>
            <person name="Kang S."/>
            <person name="Veronese P."/>
            <person name="Gold S.E."/>
            <person name="Thomma B.P.H.J."/>
            <person name="Chen Z."/>
            <person name="Henrissat B."/>
            <person name="Lee Y.-H."/>
            <person name="Park J."/>
            <person name="Garcia-Pedrajas M.D."/>
            <person name="Barbara D.J."/>
            <person name="Anchieta A."/>
            <person name="de Jonge R."/>
            <person name="Santhanam P."/>
            <person name="Maruthachalam K."/>
            <person name="Atallah Z."/>
            <person name="Amyotte S.G."/>
            <person name="Paz Z."/>
            <person name="Inderbitzin P."/>
            <person name="Hayes R.J."/>
            <person name="Heiman D.I."/>
            <person name="Young S."/>
            <person name="Zeng Q."/>
            <person name="Engels R."/>
            <person name="Galagan J."/>
            <person name="Cuomo C.A."/>
            <person name="Dobinson K.F."/>
            <person name="Ma L.-J."/>
        </authorList>
    </citation>
    <scope>NUCLEOTIDE SEQUENCE [LARGE SCALE GENOMIC DNA]</scope>
    <source>
        <strain evidence="6">VaMs.102 / ATCC MYA-4576 / FGSC 10136</strain>
    </source>
</reference>
<feature type="repeat" description="ANK" evidence="2">
    <location>
        <begin position="841"/>
        <end position="865"/>
    </location>
</feature>
<name>C9SHU4_VERA1</name>
<dbReference type="PROSITE" id="PS50297">
    <property type="entry name" value="ANK_REP_REGION"/>
    <property type="match status" value="2"/>
</dbReference>
<evidence type="ECO:0000313" key="5">
    <source>
        <dbReference type="EMBL" id="EEY18517.1"/>
    </source>
</evidence>
<dbReference type="InterPro" id="IPR027417">
    <property type="entry name" value="P-loop_NTPase"/>
</dbReference>
<proteinExistence type="predicted"/>
<organism evidence="6">
    <name type="scientific">Verticillium alfalfae (strain VaMs.102 / ATCC MYA-4576 / FGSC 10136)</name>
    <name type="common">Verticillium wilt of alfalfa</name>
    <name type="synonym">Verticillium albo-atrum</name>
    <dbReference type="NCBI Taxonomy" id="526221"/>
    <lineage>
        <taxon>Eukaryota</taxon>
        <taxon>Fungi</taxon>
        <taxon>Dikarya</taxon>
        <taxon>Ascomycota</taxon>
        <taxon>Pezizomycotina</taxon>
        <taxon>Sordariomycetes</taxon>
        <taxon>Hypocreomycetidae</taxon>
        <taxon>Glomerellales</taxon>
        <taxon>Plectosphaerellaceae</taxon>
        <taxon>Verticillium</taxon>
    </lineage>
</organism>
<dbReference type="eggNOG" id="KOG4177">
    <property type="taxonomic scope" value="Eukaryota"/>
</dbReference>
<keyword evidence="1" id="KW-0677">Repeat</keyword>
<evidence type="ECO:0000256" key="2">
    <source>
        <dbReference type="PROSITE-ProRule" id="PRU00023"/>
    </source>
</evidence>
<evidence type="ECO:0000259" key="3">
    <source>
        <dbReference type="Pfam" id="PF22939"/>
    </source>
</evidence>
<dbReference type="PRINTS" id="PR01415">
    <property type="entry name" value="ANKYRIN"/>
</dbReference>
<dbReference type="PANTHER" id="PTHR10039">
    <property type="entry name" value="AMELOGENIN"/>
    <property type="match status" value="1"/>
</dbReference>
<accession>C9SHU4</accession>
<dbReference type="Pfam" id="PF24883">
    <property type="entry name" value="NPHP3_N"/>
    <property type="match status" value="1"/>
</dbReference>
<dbReference type="RefSeq" id="XP_003005020.1">
    <property type="nucleotide sequence ID" value="XM_003004974.1"/>
</dbReference>
<dbReference type="EMBL" id="DS985218">
    <property type="protein sequence ID" value="EEY18517.1"/>
    <property type="molecule type" value="Genomic_DNA"/>
</dbReference>
<sequence length="1242" mass="139883">MPEDYELNSKRRKVHLEVLGAPKSRVTIRIDRIPKDEQRKTLLDHLNQILDRDDILKTGVNGLSLRVHSIAPFSPTTECATVSFEASLPSKDLASRLGCAGSDFPYQYSHDFDGLTPLYSCPGGAELCSVIAVPGLGSHALGSWKTPGSDQVWLRDFLPQDLPKIRVLIYGYDTTLQDSASKQCFAGLGCTLLEELVDFRTRDSRGEDGVLRKDGPKRLLVTRESATSTGLVGTADQDNVEIPADHSGLVKFRSQDRGSYRFVLKRLSKLAKQPPNKVSRKPAETMMHSTQDCLKALAFSGMNSRQHDIKRAAEHTCEWLREHQAFKEWSSLRRGMMWIAGHPGSGKSTLMKHARDLVEEVFKDDALTISFYFHNRGSDLQKNLLGLFRSILHQVLELAPKAVPELPAYYHRQTQNVSEEGEKWEWDLNQLQDFFKLAITRILSKDPVNIFIDALDEAGEPAAADLITYISDLISKLSGHGQRLSVCCSCRYYPNVIPECDIKIHLQKENRNDIIKYVQHRLSTATSDPHLEDLVSTRANGSFMWARLVSEQVLELTRQGETLRKIYAEIERLPSEVSEIYREVILAAKNYPNTLRLLQWTCFSQRPLTIYELQWALALEVRTDWSMQQCQESENFVPLHRLRQRINALSCGLIELVDHGDRYETRHFAQFIHQTAKDFVLDYGILLLSATSRSLESAKASLHCIMAECCLQYLTAVLFRDDIDDLLLVTENTTAMDAEARVVAMFPMMPYAAQSIFYHMRYGQEIAGYAQNIMDILQRPDPNFCKALVKLKPWRESRGHSLQSPKHDVGPVHVASASGLTELLSRLLVNFSLSTIDQESKGRTPLSLAAEFGRADVVRMLLATGETKVNAVSKHQWTAAHWAASYGHETVMKHLIETEAMNFSLKNKRGLTAAFLAIDKGHEGILKLLIRSNRLDLRQTDREGRTLLSHACTRSIGAFSTNCRTTDKTIIQLLLKKCPSTIASRTAWTGPRYSMHMLCLETVPELIEEPDNGGRTPLSWAASNTTYDCANVLGSLLRDSRTNKFSVDKNGATLLHHAAANVGHRSTEVVLKTVKLDLEAKDSRGRTPLFWAVRAACNTDPWSKHSAGKSVEELIEHGADVNSKDFDSRTPLHWAMNRRDYHVVRILVQSGNADIHSKDKDGHSPLSLALQARPTTAMEQDKQSFWSNSLRIFLETCSVDVDEIRQEDKDFWSEWLQQPLHEIAAKGLALTKSLIGPELLEA</sequence>
<dbReference type="InterPro" id="IPR036770">
    <property type="entry name" value="Ankyrin_rpt-contain_sf"/>
</dbReference>
<dbReference type="SMART" id="SM00248">
    <property type="entry name" value="ANK"/>
    <property type="match status" value="9"/>
</dbReference>
<dbReference type="SUPFAM" id="SSF48403">
    <property type="entry name" value="Ankyrin repeat"/>
    <property type="match status" value="1"/>
</dbReference>
<evidence type="ECO:0000259" key="4">
    <source>
        <dbReference type="Pfam" id="PF24883"/>
    </source>
</evidence>
<dbReference type="PANTHER" id="PTHR10039:SF5">
    <property type="entry name" value="NACHT DOMAIN-CONTAINING PROTEIN"/>
    <property type="match status" value="1"/>
</dbReference>
<feature type="repeat" description="ANK" evidence="2">
    <location>
        <begin position="1084"/>
        <end position="1126"/>
    </location>
</feature>
<dbReference type="OMA" id="GVFMWAH"/>
<gene>
    <name evidence="5" type="ORF">VDBG_04626</name>
</gene>
<dbReference type="Gene3D" id="1.25.40.20">
    <property type="entry name" value="Ankyrin repeat-containing domain"/>
    <property type="match status" value="2"/>
</dbReference>
<dbReference type="OrthoDB" id="7464126at2759"/>
<evidence type="ECO:0000313" key="6">
    <source>
        <dbReference type="Proteomes" id="UP000008698"/>
    </source>
</evidence>
<feature type="domain" description="Nephrocystin 3-like N-terminal" evidence="4">
    <location>
        <begin position="316"/>
        <end position="491"/>
    </location>
</feature>
<dbReference type="InterPro" id="IPR054471">
    <property type="entry name" value="GPIID_WHD"/>
</dbReference>
<keyword evidence="6" id="KW-1185">Reference proteome</keyword>
<protein>
    <submittedName>
        <fullName evidence="5">Ankyrin repeat domain-containing protein</fullName>
    </submittedName>
</protein>
<dbReference type="HOGENOM" id="CLU_000288_34_1_1"/>
<dbReference type="InterPro" id="IPR056884">
    <property type="entry name" value="NPHP3-like_N"/>
</dbReference>
<feature type="repeat" description="ANK" evidence="2">
    <location>
        <begin position="1127"/>
        <end position="1151"/>
    </location>
</feature>
<dbReference type="AlphaFoldDB" id="C9SHU4"/>
<dbReference type="Gene3D" id="3.40.50.300">
    <property type="entry name" value="P-loop containing nucleotide triphosphate hydrolases"/>
    <property type="match status" value="1"/>
</dbReference>
<dbReference type="PROSITE" id="PS50088">
    <property type="entry name" value="ANK_REPEAT"/>
    <property type="match status" value="3"/>
</dbReference>
<dbReference type="SUPFAM" id="SSF52540">
    <property type="entry name" value="P-loop containing nucleoside triphosphate hydrolases"/>
    <property type="match status" value="1"/>
</dbReference>
<dbReference type="Proteomes" id="UP000008698">
    <property type="component" value="Unassembled WGS sequence"/>
</dbReference>
<evidence type="ECO:0000256" key="1">
    <source>
        <dbReference type="ARBA" id="ARBA00022737"/>
    </source>
</evidence>
<dbReference type="Pfam" id="PF22939">
    <property type="entry name" value="WHD_GPIID"/>
    <property type="match status" value="1"/>
</dbReference>
<dbReference type="InterPro" id="IPR002110">
    <property type="entry name" value="Ankyrin_rpt"/>
</dbReference>